<evidence type="ECO:0000256" key="9">
    <source>
        <dbReference type="SAM" id="MobiDB-lite"/>
    </source>
</evidence>
<feature type="domain" description="Helicase C-terminal" evidence="11">
    <location>
        <begin position="1923"/>
        <end position="2087"/>
    </location>
</feature>
<feature type="non-terminal residue" evidence="12">
    <location>
        <position position="2156"/>
    </location>
</feature>
<evidence type="ECO:0000256" key="2">
    <source>
        <dbReference type="ARBA" id="ARBA00022737"/>
    </source>
</evidence>
<feature type="region of interest" description="Disordered" evidence="9">
    <location>
        <begin position="362"/>
        <end position="415"/>
    </location>
</feature>
<evidence type="ECO:0000256" key="3">
    <source>
        <dbReference type="ARBA" id="ARBA00022741"/>
    </source>
</evidence>
<dbReference type="GO" id="GO:0003677">
    <property type="term" value="F:DNA binding"/>
    <property type="evidence" value="ECO:0007669"/>
    <property type="project" value="UniProtKB-KW"/>
</dbReference>
<dbReference type="GO" id="GO:0005634">
    <property type="term" value="C:nucleus"/>
    <property type="evidence" value="ECO:0007669"/>
    <property type="project" value="UniProtKB-SubCell"/>
</dbReference>
<keyword evidence="8" id="KW-0539">Nucleus</keyword>
<dbReference type="PANTHER" id="PTHR36498:SF1">
    <property type="entry name" value="TATA-BINDING PROTEIN-ASSOCIATED FACTOR 172"/>
    <property type="match status" value="1"/>
</dbReference>
<dbReference type="InterPro" id="IPR022707">
    <property type="entry name" value="Mot1_central_dom"/>
</dbReference>
<dbReference type="PANTHER" id="PTHR36498">
    <property type="entry name" value="TATA-BINDING PROTEIN-ASSOCIATED FACTOR 172"/>
    <property type="match status" value="1"/>
</dbReference>
<organism evidence="12 13">
    <name type="scientific">Thlaspi arvense</name>
    <name type="common">Field penny-cress</name>
    <dbReference type="NCBI Taxonomy" id="13288"/>
    <lineage>
        <taxon>Eukaryota</taxon>
        <taxon>Viridiplantae</taxon>
        <taxon>Streptophyta</taxon>
        <taxon>Embryophyta</taxon>
        <taxon>Tracheophyta</taxon>
        <taxon>Spermatophyta</taxon>
        <taxon>Magnoliopsida</taxon>
        <taxon>eudicotyledons</taxon>
        <taxon>Gunneridae</taxon>
        <taxon>Pentapetalae</taxon>
        <taxon>rosids</taxon>
        <taxon>malvids</taxon>
        <taxon>Brassicales</taxon>
        <taxon>Brassicaceae</taxon>
        <taxon>Thlaspideae</taxon>
        <taxon>Thlaspi</taxon>
    </lineage>
</organism>
<evidence type="ECO:0000259" key="11">
    <source>
        <dbReference type="PROSITE" id="PS51194"/>
    </source>
</evidence>
<evidence type="ECO:0000313" key="13">
    <source>
        <dbReference type="Proteomes" id="UP000836841"/>
    </source>
</evidence>
<evidence type="ECO:0000256" key="1">
    <source>
        <dbReference type="ARBA" id="ARBA00004123"/>
    </source>
</evidence>
<dbReference type="InterPro" id="IPR000330">
    <property type="entry name" value="SNF2_N"/>
</dbReference>
<feature type="domain" description="Helicase ATP-binding" evidence="10">
    <location>
        <begin position="1581"/>
        <end position="1751"/>
    </location>
</feature>
<dbReference type="InterPro" id="IPR016024">
    <property type="entry name" value="ARM-type_fold"/>
</dbReference>
<dbReference type="EMBL" id="OU466861">
    <property type="protein sequence ID" value="CAH2064160.1"/>
    <property type="molecule type" value="Genomic_DNA"/>
</dbReference>
<dbReference type="FunFam" id="3.40.50.300:FF:001793">
    <property type="entry name" value="TATA-binding protein-associated factor"/>
    <property type="match status" value="1"/>
</dbReference>
<keyword evidence="4" id="KW-0378">Hydrolase</keyword>
<evidence type="ECO:0000256" key="8">
    <source>
        <dbReference type="ARBA" id="ARBA00023242"/>
    </source>
</evidence>
<protein>
    <recommendedName>
        <fullName evidence="14">TATA-binding protein-associated factor BTAF1</fullName>
    </recommendedName>
</protein>
<keyword evidence="5" id="KW-0347">Helicase</keyword>
<dbReference type="GO" id="GO:0017025">
    <property type="term" value="F:TBP-class protein binding"/>
    <property type="evidence" value="ECO:0007669"/>
    <property type="project" value="InterPro"/>
</dbReference>
<dbReference type="Gene3D" id="3.40.50.10810">
    <property type="entry name" value="Tandem AAA-ATPase domain"/>
    <property type="match status" value="1"/>
</dbReference>
<comment type="subcellular location">
    <subcellularLocation>
        <location evidence="1">Nucleus</location>
    </subcellularLocation>
</comment>
<dbReference type="FunFam" id="1.25.10.10:FF:000787">
    <property type="entry name" value="TATA-binding protein-associated factor BTAF1"/>
    <property type="match status" value="1"/>
</dbReference>
<dbReference type="Pfam" id="PF12054">
    <property type="entry name" value="DUF3535"/>
    <property type="match status" value="1"/>
</dbReference>
<dbReference type="Gene3D" id="1.25.10.10">
    <property type="entry name" value="Leucine-rich Repeat Variant"/>
    <property type="match status" value="3"/>
</dbReference>
<keyword evidence="13" id="KW-1185">Reference proteome</keyword>
<dbReference type="GO" id="GO:0016887">
    <property type="term" value="F:ATP hydrolysis activity"/>
    <property type="evidence" value="ECO:0007669"/>
    <property type="project" value="InterPro"/>
</dbReference>
<dbReference type="CDD" id="cd18793">
    <property type="entry name" value="SF2_C_SNF"/>
    <property type="match status" value="1"/>
</dbReference>
<keyword evidence="2" id="KW-0677">Repeat</keyword>
<proteinExistence type="predicted"/>
<evidence type="ECO:0008006" key="14">
    <source>
        <dbReference type="Google" id="ProtNLM"/>
    </source>
</evidence>
<keyword evidence="3" id="KW-0547">Nucleotide-binding</keyword>
<feature type="region of interest" description="Disordered" evidence="9">
    <location>
        <begin position="1"/>
        <end position="32"/>
    </location>
</feature>
<dbReference type="PROSITE" id="PS51192">
    <property type="entry name" value="HELICASE_ATP_BIND_1"/>
    <property type="match status" value="1"/>
</dbReference>
<evidence type="ECO:0000256" key="4">
    <source>
        <dbReference type="ARBA" id="ARBA00022801"/>
    </source>
</evidence>
<dbReference type="SMART" id="SM00487">
    <property type="entry name" value="DEXDc"/>
    <property type="match status" value="1"/>
</dbReference>
<evidence type="ECO:0000313" key="12">
    <source>
        <dbReference type="EMBL" id="CAH2064160.1"/>
    </source>
</evidence>
<evidence type="ECO:0000259" key="10">
    <source>
        <dbReference type="PROSITE" id="PS51192"/>
    </source>
</evidence>
<dbReference type="InterPro" id="IPR001650">
    <property type="entry name" value="Helicase_C-like"/>
</dbReference>
<evidence type="ECO:0000256" key="7">
    <source>
        <dbReference type="ARBA" id="ARBA00023125"/>
    </source>
</evidence>
<dbReference type="InterPro" id="IPR049730">
    <property type="entry name" value="SNF2/RAD54-like_C"/>
</dbReference>
<keyword evidence="7" id="KW-0238">DNA-binding</keyword>
<dbReference type="SUPFAM" id="SSF48371">
    <property type="entry name" value="ARM repeat"/>
    <property type="match status" value="1"/>
</dbReference>
<feature type="compositionally biased region" description="Basic and acidic residues" evidence="9">
    <location>
        <begin position="1"/>
        <end position="10"/>
    </location>
</feature>
<evidence type="ECO:0000256" key="5">
    <source>
        <dbReference type="ARBA" id="ARBA00022806"/>
    </source>
</evidence>
<dbReference type="InterPro" id="IPR057546">
    <property type="entry name" value="HEAT_GCN1"/>
</dbReference>
<dbReference type="Pfam" id="PF00176">
    <property type="entry name" value="SNF2-rel_dom"/>
    <property type="match status" value="1"/>
</dbReference>
<dbReference type="InterPro" id="IPR027417">
    <property type="entry name" value="P-loop_NTPase"/>
</dbReference>
<dbReference type="FunFam" id="3.40.50.10810:FF:000009">
    <property type="entry name" value="B-TFIID TATA-box-binding protein-associated factor 1"/>
    <property type="match status" value="1"/>
</dbReference>
<dbReference type="Proteomes" id="UP000836841">
    <property type="component" value="Chromosome 5"/>
</dbReference>
<dbReference type="SMART" id="SM00490">
    <property type="entry name" value="HELICc"/>
    <property type="match status" value="1"/>
</dbReference>
<gene>
    <name evidence="12" type="ORF">TAV2_LOCUS18280</name>
</gene>
<dbReference type="SUPFAM" id="SSF52540">
    <property type="entry name" value="P-loop containing nucleoside triphosphate hydrolases"/>
    <property type="match status" value="2"/>
</dbReference>
<dbReference type="Pfam" id="PF23271">
    <property type="entry name" value="HEAT_GCN1"/>
    <property type="match status" value="1"/>
</dbReference>
<name>A0AAU9SDS4_THLAR</name>
<dbReference type="GO" id="GO:0004386">
    <property type="term" value="F:helicase activity"/>
    <property type="evidence" value="ECO:0007669"/>
    <property type="project" value="UniProtKB-KW"/>
</dbReference>
<reference evidence="12 13" key="1">
    <citation type="submission" date="2022-03" db="EMBL/GenBank/DDBJ databases">
        <authorList>
            <person name="Nunn A."/>
            <person name="Chopra R."/>
            <person name="Nunn A."/>
            <person name="Contreras Garrido A."/>
        </authorList>
    </citation>
    <scope>NUCLEOTIDE SEQUENCE [LARGE SCALE GENOMIC DNA]</scope>
</reference>
<evidence type="ECO:0000256" key="6">
    <source>
        <dbReference type="ARBA" id="ARBA00022840"/>
    </source>
</evidence>
<feature type="compositionally biased region" description="Polar residues" evidence="9">
    <location>
        <begin position="383"/>
        <end position="402"/>
    </location>
</feature>
<dbReference type="InterPro" id="IPR014001">
    <property type="entry name" value="Helicase_ATP-bd"/>
</dbReference>
<dbReference type="FunFam" id="1.25.10.10:FF:000502">
    <property type="entry name" value="TATA-binding protein-associated factor BTAF1"/>
    <property type="match status" value="1"/>
</dbReference>
<dbReference type="InterPro" id="IPR038718">
    <property type="entry name" value="SNF2-like_sf"/>
</dbReference>
<dbReference type="InterPro" id="IPR044972">
    <property type="entry name" value="Mot1"/>
</dbReference>
<dbReference type="InterPro" id="IPR011989">
    <property type="entry name" value="ARM-like"/>
</dbReference>
<dbReference type="PROSITE" id="PS51194">
    <property type="entry name" value="HELICASE_CTER"/>
    <property type="match status" value="1"/>
</dbReference>
<keyword evidence="6" id="KW-0067">ATP-binding</keyword>
<dbReference type="InterPro" id="IPR044078">
    <property type="entry name" value="Mot1_ATP-bd"/>
</dbReference>
<accession>A0AAU9SDS4</accession>
<dbReference type="Gene3D" id="3.40.50.300">
    <property type="entry name" value="P-loop containing nucleotide triphosphate hydrolases"/>
    <property type="match status" value="1"/>
</dbReference>
<sequence length="2156" mass="239159">LREERFYSQREKKKRTAKKKDEDEEEGTSIIYQQKPSLLLRNSQLPEIHEDGDGKRLSPANRITKKGFLNEVFSIFNFRMPDSISLFGISGQFSQSDWMSLDVEVNPRGGPLLFSSSTLSLWPSWHSNNLRDSIVSLLSGSTQATRLTAARQIGDIAKSHPQDLSSLLRKVLHYLRSKKWDTRVAAAHAIGAIVLNVKHTSLSELLNSLATKLGDAGISGNVDEVVASGNLQSKLLANTPFRSFEMNKVLEFGALLASGGQEYDILNDKSKNPRDRVARQKKNLRRRLGLDMCEQFMDVNEMIKDEDLIEQKSNAHSNGVGNRLYANYSPHHIQQFVSRMVPRVNSKRPSARELNLLKRKAKISSKDQAKGSCEGADVEMSLSHPSTSKRTLSDSLDSNKANIGNEDDIEPEGDGRWPFHSFVEQLILDMFDPAWEIRHGSVMALREILMLHGGSAGVSTAEFSSDNGFELNEILNKVTREREIDLNTQFSDNELEPLRKRPKTEDPSNSLIDNTILEVMGGDNDIKVKDEDVEFLLPPVMVNGQIDASSTKVEPQSSIGGASSQSEINHAAVVSNHLDDKSFVEEPVIPDKHQEENIEVLDLVKQARHSWIKNFEFLQDCTIRFLCVLSLDRFGDYISDQVVAPVREACAQALGATFKYMSPSLIYETLNILLQMQRRPEWEIRHGSLLGIKYLVAVRQEMLQDLLGYILPACKAGLEDSDDDVRAVAADALIPAAAAIVSLKGQTLHSIVMLLWDILLELDDLSPSTSSVMNLLAEIYSQDDMTLVMHEELSVGEEQNIDLNEMVHVASIRERRDVKESPYALSGLAPRLWPFTRHDITSVRFSAIRTLERLLEAGCRKNISEQSKSSFWPSSILGDTLRIVFQNLLLESTEEILECSERVWRLLVQCPVEDLEEAAKSYMASWIELAATPYGSTLDATKMFWPVAPPRKSHFKAAAKMKAVQLENEASSILGFDYARSSASLEKNEDASARSTKIIVGSDMEMSVTRTRVVTASALGTLASRLSEGSMQFVVDPLSSTLTSLSGVQRQVACIVLISWFREIKSKVPSDGSGNLPGFPGPLKKWMLDLLACSDPAFPTKDMLLPYAELSRTYTKMRNEASQLLHLAQTCNCFDKLLSTSKLNVESLSADETIEFASTVDFRNKDSAGNESLEKQVFEDVESFRQQLLSTAGYLKCVQSNLHITVTSLVAAAVVWMSEFPARLNPIILPLMASIKREQEQILQQNAAEALAELIAYCVDRKPSPNDKLIKNICSLTCMDPSETPQASIISSIDIVDDLDFLSSRSNAGKQKAKVVLTGGEDRSKVEGFITRRGAELALQHLSVKFGGSLFDKLPKLWECLTEVLVPADQPNIDLKIESLSDPQVLINNIQVVRSLAPVMEETLKPRLLSLLPCIFKCVRHSHVAVRLAASRCVMTMAKSMTTNVMAAVVENAIPMLGDSTSINARQGAGMLIGLLVQGLGVELVPYSPLLVVPLLRCMSDVDSSVRQSVTRSFAALVPMLPLARGVPPPVGLSEDLSSNAEDAKFLEQLLDNSHIDDYKLCTELKVTLRRYQQEGINWLGFLKRFKLHGILCDDMGLGKTLQASAIVASDAAERRGSADEPDVFPSIIVCPSTLVGHWAFEIEKFIDLSLLSVLQYVGSAQDRVSLREQFNSHNVIITSYDVVRKDADYLTQFSWNYCILDEGHIIKNAKSKITSAVKQLKAQHRLILSGTPIQNNIMELWSLFDFLMPGFLGTERQFQASYGKPLLAARDPKCSAKDAEAGVLAMEALHKQVMPFLLRRTKEEVLSDLPEKIIQDRYCDLSPVQLKLYEQFSGSHAKQEISTIIKVDGSADSGNVDVAPTKASTHVFQALQYLLKLCSHPLLVLGEKVTEPVASELSAMINGCSDIITELHKVQHSPKLVALQEILEECGIGSDASSSDGTLSVGQHRVLIFAQHKALLDIIEKDFVTYMRLDGSVVPEKRFEIVKAFNSDPTIDVLLLTTHVGGLGLNLTSADTLVFMEHDWNPMRDHQAMDRAHRLGQKRVVNVHRLIMRGTLEEKVMSLQRFKVSVANTVINAENASMKTMNTDQLLDLFASAETTKKGGASSTKGSEDSDHISGTGKGLKAILGNLEELWDQSQYTEEYNLSQFLAKLNG</sequence>
<dbReference type="GO" id="GO:0005524">
    <property type="term" value="F:ATP binding"/>
    <property type="evidence" value="ECO:0007669"/>
    <property type="project" value="UniProtKB-KW"/>
</dbReference>
<dbReference type="Pfam" id="PF00271">
    <property type="entry name" value="Helicase_C"/>
    <property type="match status" value="1"/>
</dbReference>
<dbReference type="CDD" id="cd17999">
    <property type="entry name" value="DEXHc_Mot1"/>
    <property type="match status" value="1"/>
</dbReference>